<comment type="caution">
    <text evidence="1">The sequence shown here is derived from an EMBL/GenBank/DDBJ whole genome shotgun (WGS) entry which is preliminary data.</text>
</comment>
<organism evidence="1 2">
    <name type="scientific">Apilactobacillus ozensis DSM 23829 = JCM 17196</name>
    <dbReference type="NCBI Taxonomy" id="1423781"/>
    <lineage>
        <taxon>Bacteria</taxon>
        <taxon>Bacillati</taxon>
        <taxon>Bacillota</taxon>
        <taxon>Bacilli</taxon>
        <taxon>Lactobacillales</taxon>
        <taxon>Lactobacillaceae</taxon>
        <taxon>Apilactobacillus</taxon>
    </lineage>
</organism>
<evidence type="ECO:0000313" key="1">
    <source>
        <dbReference type="EMBL" id="KRM68404.1"/>
    </source>
</evidence>
<reference evidence="1 2" key="1">
    <citation type="journal article" date="2015" name="Genome Announc.">
        <title>Expanding the biotechnology potential of lactobacilli through comparative genomics of 213 strains and associated genera.</title>
        <authorList>
            <person name="Sun Z."/>
            <person name="Harris H.M."/>
            <person name="McCann A."/>
            <person name="Guo C."/>
            <person name="Argimon S."/>
            <person name="Zhang W."/>
            <person name="Yang X."/>
            <person name="Jeffery I.B."/>
            <person name="Cooney J.C."/>
            <person name="Kagawa T.F."/>
            <person name="Liu W."/>
            <person name="Song Y."/>
            <person name="Salvetti E."/>
            <person name="Wrobel A."/>
            <person name="Rasinkangas P."/>
            <person name="Parkhill J."/>
            <person name="Rea M.C."/>
            <person name="O'Sullivan O."/>
            <person name="Ritari J."/>
            <person name="Douillard F.P."/>
            <person name="Paul Ross R."/>
            <person name="Yang R."/>
            <person name="Briner A.E."/>
            <person name="Felis G.E."/>
            <person name="de Vos W.M."/>
            <person name="Barrangou R."/>
            <person name="Klaenhammer T.R."/>
            <person name="Caufield P.W."/>
            <person name="Cui Y."/>
            <person name="Zhang H."/>
            <person name="O'Toole P.W."/>
        </authorList>
    </citation>
    <scope>NUCLEOTIDE SEQUENCE [LARGE SCALE GENOMIC DNA]</scope>
    <source>
        <strain evidence="1 2">DSM 23829</strain>
    </source>
</reference>
<sequence>MSLLIIVIIGTNKASLKHHNYVTNFYLFIDNLESNKLNFKIASIDKHNLGLVANHKNYNLSIYKNMLRLTNNHNQGYLPMLDDVIDVNFTNNKAKTFIQVTFENHQKLTTQLLT</sequence>
<gene>
    <name evidence="1" type="ORF">FD06_GL001184</name>
</gene>
<name>A0A0R2ARX6_9LACO</name>
<dbReference type="EMBL" id="AYYQ01000027">
    <property type="protein sequence ID" value="KRM68404.1"/>
    <property type="molecule type" value="Genomic_DNA"/>
</dbReference>
<proteinExistence type="predicted"/>
<dbReference type="Pfam" id="PF15980">
    <property type="entry name" value="ComGF"/>
    <property type="match status" value="1"/>
</dbReference>
<evidence type="ECO:0000313" key="2">
    <source>
        <dbReference type="Proteomes" id="UP000052012"/>
    </source>
</evidence>
<accession>A0A0R2ARX6</accession>
<dbReference type="AlphaFoldDB" id="A0A0R2ARX6"/>
<dbReference type="Proteomes" id="UP000052012">
    <property type="component" value="Unassembled WGS sequence"/>
</dbReference>
<protein>
    <submittedName>
        <fullName evidence="1">Uncharacterized protein</fullName>
    </submittedName>
</protein>
<dbReference type="PATRIC" id="fig|1423781.4.peg.1226"/>
<keyword evidence="2" id="KW-1185">Reference proteome</keyword>
<dbReference type="InterPro" id="IPR016977">
    <property type="entry name" value="ComGF"/>
</dbReference>
<dbReference type="STRING" id="1423781.FD06_GL001184"/>